<dbReference type="SUPFAM" id="SSF52540">
    <property type="entry name" value="P-loop containing nucleoside triphosphate hydrolases"/>
    <property type="match status" value="1"/>
</dbReference>
<proteinExistence type="predicted"/>
<sequence length="186" mass="21080">MFHKVEKFQLHTRRDTTNAYKTALAEGAMDVAYSRVLFLGTAGVGKTSFKRSLMKLPWEPTTTSTVVSDISQVRPFTHEWHTLNEDQWRAVSHEDEIEELAGLILAVYEKELEDSDTTAYAHDESSQSAPETHSNIIDKVEKIVSDALSYIKRNPTSPLKPQPFLHFWDCGGQPPFIEILPVFLTS</sequence>
<reference evidence="1" key="1">
    <citation type="submission" date="2017-05" db="UniProtKB">
        <authorList>
            <consortium name="EnsemblMetazoa"/>
        </authorList>
    </citation>
    <scope>IDENTIFICATION</scope>
</reference>
<dbReference type="OrthoDB" id="205015at2759"/>
<dbReference type="EnsemblMetazoa" id="Aqu2.1.05033_001">
    <property type="protein sequence ID" value="Aqu2.1.05033_001"/>
    <property type="gene ID" value="Aqu2.1.05033"/>
</dbReference>
<accession>A0A1X7SSI4</accession>
<organism evidence="1">
    <name type="scientific">Amphimedon queenslandica</name>
    <name type="common">Sponge</name>
    <dbReference type="NCBI Taxonomy" id="400682"/>
    <lineage>
        <taxon>Eukaryota</taxon>
        <taxon>Metazoa</taxon>
        <taxon>Porifera</taxon>
        <taxon>Demospongiae</taxon>
        <taxon>Heteroscleromorpha</taxon>
        <taxon>Haplosclerida</taxon>
        <taxon>Niphatidae</taxon>
        <taxon>Amphimedon</taxon>
    </lineage>
</organism>
<evidence type="ECO:0000313" key="1">
    <source>
        <dbReference type="EnsemblMetazoa" id="Aqu2.1.05033_001"/>
    </source>
</evidence>
<name>A0A1X7SSI4_AMPQE</name>
<dbReference type="AlphaFoldDB" id="A0A1X7SSI4"/>
<dbReference type="InterPro" id="IPR027417">
    <property type="entry name" value="P-loop_NTPase"/>
</dbReference>
<dbReference type="Gene3D" id="3.40.50.300">
    <property type="entry name" value="P-loop containing nucleotide triphosphate hydrolases"/>
    <property type="match status" value="1"/>
</dbReference>
<protein>
    <submittedName>
        <fullName evidence="1">Uncharacterized protein</fullName>
    </submittedName>
</protein>
<dbReference type="InParanoid" id="A0A1X7SSI4"/>